<dbReference type="Gene3D" id="3.40.50.1820">
    <property type="entry name" value="alpha/beta hydrolase"/>
    <property type="match status" value="1"/>
</dbReference>
<name>A0A1G6GNC6_9GAMM</name>
<gene>
    <name evidence="3" type="ORF">SAMN05421733_101360</name>
</gene>
<proteinExistence type="predicted"/>
<keyword evidence="1 3" id="KW-0378">Hydrolase</keyword>
<dbReference type="InterPro" id="IPR019913">
    <property type="entry name" value="Pyrimidine_utilisation_RutD"/>
</dbReference>
<dbReference type="EMBL" id="FMYL01000001">
    <property type="protein sequence ID" value="SDB82686.1"/>
    <property type="molecule type" value="Genomic_DNA"/>
</dbReference>
<sequence length="259" mass="29117">MTYTIYPSQRTHAKTIVLSSGLGGHAQFWKPQIDALTTHFHVLTYDHVGIHKESDDLPNGYTLTDMANELYQIIQNAQIDQCYFIGHALGAFIGMELIKLAPQCVEKIIMINPWDQLDPHTLRCFTTRLALLEHAGTAAYIQAQALFLYPPAWISAHDQQLKQQEQHMIEHACTATNIKTRLHALKCYEPLHAVSAIDMPCLIISNEDDFLVPWQRGLALSKAITHSQFELFKTGAHASTVTETAQINSTLLNFLVNTP</sequence>
<dbReference type="InterPro" id="IPR029058">
    <property type="entry name" value="AB_hydrolase_fold"/>
</dbReference>
<feature type="domain" description="Serine aminopeptidase S33" evidence="2">
    <location>
        <begin position="12"/>
        <end position="238"/>
    </location>
</feature>
<dbReference type="NCBIfam" id="TIGR03611">
    <property type="entry name" value="RutD"/>
    <property type="match status" value="1"/>
</dbReference>
<evidence type="ECO:0000259" key="2">
    <source>
        <dbReference type="Pfam" id="PF12146"/>
    </source>
</evidence>
<evidence type="ECO:0000313" key="3">
    <source>
        <dbReference type="EMBL" id="SDB82686.1"/>
    </source>
</evidence>
<accession>A0A1G6GNC6</accession>
<evidence type="ECO:0000256" key="1">
    <source>
        <dbReference type="ARBA" id="ARBA00022801"/>
    </source>
</evidence>
<keyword evidence="4" id="KW-1185">Reference proteome</keyword>
<dbReference type="PANTHER" id="PTHR43798:SF29">
    <property type="entry name" value="AB HYDROLASE-1 DOMAIN-CONTAINING PROTEIN"/>
    <property type="match status" value="1"/>
</dbReference>
<dbReference type="InterPro" id="IPR022742">
    <property type="entry name" value="Hydrolase_4"/>
</dbReference>
<dbReference type="PANTHER" id="PTHR43798">
    <property type="entry name" value="MONOACYLGLYCEROL LIPASE"/>
    <property type="match status" value="1"/>
</dbReference>
<dbReference type="RefSeq" id="WP_092746611.1">
    <property type="nucleotide sequence ID" value="NZ_FMYL01000001.1"/>
</dbReference>
<dbReference type="Proteomes" id="UP000242501">
    <property type="component" value="Unassembled WGS sequence"/>
</dbReference>
<dbReference type="Pfam" id="PF12146">
    <property type="entry name" value="Hydrolase_4"/>
    <property type="match status" value="1"/>
</dbReference>
<dbReference type="GO" id="GO:0006212">
    <property type="term" value="P:uracil catabolic process"/>
    <property type="evidence" value="ECO:0007669"/>
    <property type="project" value="InterPro"/>
</dbReference>
<dbReference type="SUPFAM" id="SSF53474">
    <property type="entry name" value="alpha/beta-Hydrolases"/>
    <property type="match status" value="1"/>
</dbReference>
<dbReference type="InterPro" id="IPR050266">
    <property type="entry name" value="AB_hydrolase_sf"/>
</dbReference>
<dbReference type="OrthoDB" id="9804723at2"/>
<dbReference type="STRING" id="1219383.SAMN05421733_101360"/>
<protein>
    <submittedName>
        <fullName evidence="3">Aminoacrylate hydrolase</fullName>
    </submittedName>
</protein>
<organism evidence="3 4">
    <name type="scientific">Acinetobacter boissieri</name>
    <dbReference type="NCBI Taxonomy" id="1219383"/>
    <lineage>
        <taxon>Bacteria</taxon>
        <taxon>Pseudomonadati</taxon>
        <taxon>Pseudomonadota</taxon>
        <taxon>Gammaproteobacteria</taxon>
        <taxon>Moraxellales</taxon>
        <taxon>Moraxellaceae</taxon>
        <taxon>Acinetobacter</taxon>
    </lineage>
</organism>
<reference evidence="4" key="1">
    <citation type="submission" date="2016-09" db="EMBL/GenBank/DDBJ databases">
        <authorList>
            <person name="Varghese N."/>
            <person name="Submissions S."/>
        </authorList>
    </citation>
    <scope>NUCLEOTIDE SEQUENCE [LARGE SCALE GENOMIC DNA]</scope>
    <source>
        <strain evidence="4">ANC 4422</strain>
    </source>
</reference>
<evidence type="ECO:0000313" key="4">
    <source>
        <dbReference type="Proteomes" id="UP000242501"/>
    </source>
</evidence>
<dbReference type="AlphaFoldDB" id="A0A1G6GNC6"/>
<dbReference type="GO" id="GO:0016811">
    <property type="term" value="F:hydrolase activity, acting on carbon-nitrogen (but not peptide) bonds, in linear amides"/>
    <property type="evidence" value="ECO:0007669"/>
    <property type="project" value="InterPro"/>
</dbReference>